<gene>
    <name evidence="1" type="ORF">XELAEV_18046792mg</name>
</gene>
<dbReference type="EMBL" id="CM004483">
    <property type="protein sequence ID" value="OCT60769.1"/>
    <property type="molecule type" value="Genomic_DNA"/>
</dbReference>
<protein>
    <submittedName>
        <fullName evidence="1">Uncharacterized protein</fullName>
    </submittedName>
</protein>
<reference evidence="2" key="1">
    <citation type="journal article" date="2016" name="Nature">
        <title>Genome evolution in the allotetraploid frog Xenopus laevis.</title>
        <authorList>
            <person name="Session A.M."/>
            <person name="Uno Y."/>
            <person name="Kwon T."/>
            <person name="Chapman J.A."/>
            <person name="Toyoda A."/>
            <person name="Takahashi S."/>
            <person name="Fukui A."/>
            <person name="Hikosaka A."/>
            <person name="Suzuki A."/>
            <person name="Kondo M."/>
            <person name="van Heeringen S.J."/>
            <person name="Quigley I."/>
            <person name="Heinz S."/>
            <person name="Ogino H."/>
            <person name="Ochi H."/>
            <person name="Hellsten U."/>
            <person name="Lyons J.B."/>
            <person name="Simakov O."/>
            <person name="Putnam N."/>
            <person name="Stites J."/>
            <person name="Kuroki Y."/>
            <person name="Tanaka T."/>
            <person name="Michiue T."/>
            <person name="Watanabe M."/>
            <person name="Bogdanovic O."/>
            <person name="Lister R."/>
            <person name="Georgiou G."/>
            <person name="Paranjpe S.S."/>
            <person name="van Kruijsbergen I."/>
            <person name="Shu S."/>
            <person name="Carlson J."/>
            <person name="Kinoshita T."/>
            <person name="Ohta Y."/>
            <person name="Mawaribuchi S."/>
            <person name="Jenkins J."/>
            <person name="Grimwood J."/>
            <person name="Schmutz J."/>
            <person name="Mitros T."/>
            <person name="Mozaffari S.V."/>
            <person name="Suzuki Y."/>
            <person name="Haramoto Y."/>
            <person name="Yamamoto T.S."/>
            <person name="Takagi C."/>
            <person name="Heald R."/>
            <person name="Miller K."/>
            <person name="Haudenschild C."/>
            <person name="Kitzman J."/>
            <person name="Nakayama T."/>
            <person name="Izutsu Y."/>
            <person name="Robert J."/>
            <person name="Fortriede J."/>
            <person name="Burns K."/>
            <person name="Lotay V."/>
            <person name="Karimi K."/>
            <person name="Yasuoka Y."/>
            <person name="Dichmann D.S."/>
            <person name="Flajnik M.F."/>
            <person name="Houston D.W."/>
            <person name="Shendure J."/>
            <person name="DuPasquier L."/>
            <person name="Vize P.D."/>
            <person name="Zorn A.M."/>
            <person name="Ito M."/>
            <person name="Marcotte E.M."/>
            <person name="Wallingford J.B."/>
            <person name="Ito Y."/>
            <person name="Asashima M."/>
            <person name="Ueno N."/>
            <person name="Matsuda Y."/>
            <person name="Veenstra G.J."/>
            <person name="Fujiyama A."/>
            <person name="Harland R.M."/>
            <person name="Taira M."/>
            <person name="Rokhsar D.S."/>
        </authorList>
    </citation>
    <scope>NUCLEOTIDE SEQUENCE [LARGE SCALE GENOMIC DNA]</scope>
    <source>
        <strain evidence="2">J</strain>
    </source>
</reference>
<dbReference type="Proteomes" id="UP000694892">
    <property type="component" value="Chromosome 9_10S"/>
</dbReference>
<organism evidence="1 2">
    <name type="scientific">Xenopus laevis</name>
    <name type="common">African clawed frog</name>
    <dbReference type="NCBI Taxonomy" id="8355"/>
    <lineage>
        <taxon>Eukaryota</taxon>
        <taxon>Metazoa</taxon>
        <taxon>Chordata</taxon>
        <taxon>Craniata</taxon>
        <taxon>Vertebrata</taxon>
        <taxon>Euteleostomi</taxon>
        <taxon>Amphibia</taxon>
        <taxon>Batrachia</taxon>
        <taxon>Anura</taxon>
        <taxon>Pipoidea</taxon>
        <taxon>Pipidae</taxon>
        <taxon>Xenopodinae</taxon>
        <taxon>Xenopus</taxon>
        <taxon>Xenopus</taxon>
    </lineage>
</organism>
<proteinExistence type="predicted"/>
<dbReference type="AlphaFoldDB" id="A0A974H0X8"/>
<accession>A0A974H0X8</accession>
<evidence type="ECO:0000313" key="2">
    <source>
        <dbReference type="Proteomes" id="UP000694892"/>
    </source>
</evidence>
<evidence type="ECO:0000313" key="1">
    <source>
        <dbReference type="EMBL" id="OCT60769.1"/>
    </source>
</evidence>
<sequence length="78" mass="8493">MICVSPDNTHVAIEYGRRYLSSANRNLKELCSFKPSSLVLGLDAQLPSAPEQGAPSTKSGTVCVCINSKDWLNDFPCF</sequence>
<name>A0A974H0X8_XENLA</name>